<evidence type="ECO:0000313" key="1">
    <source>
        <dbReference type="Proteomes" id="UP000790787"/>
    </source>
</evidence>
<dbReference type="GeneID" id="107787703"/>
<evidence type="ECO:0000313" key="2">
    <source>
        <dbReference type="RefSeq" id="XP_016464793.2"/>
    </source>
</evidence>
<dbReference type="PaxDb" id="4097-A0A1S3ZKL6"/>
<dbReference type="RefSeq" id="XP_016464793.1">
    <property type="nucleotide sequence ID" value="XM_016609307.1"/>
</dbReference>
<dbReference type="STRING" id="4097.A0A1S3ZKL6"/>
<dbReference type="PANTHER" id="PTHR11439">
    <property type="entry name" value="GAG-POL-RELATED RETROTRANSPOSON"/>
    <property type="match status" value="1"/>
</dbReference>
<dbReference type="Proteomes" id="UP000790787">
    <property type="component" value="Chromosome 20"/>
</dbReference>
<proteinExistence type="predicted"/>
<reference evidence="2" key="2">
    <citation type="submission" date="2025-08" db="UniProtKB">
        <authorList>
            <consortium name="RefSeq"/>
        </authorList>
    </citation>
    <scope>IDENTIFICATION</scope>
    <source>
        <tissue evidence="2">Leaf</tissue>
    </source>
</reference>
<dbReference type="RefSeq" id="XP_016464793.2">
    <property type="nucleotide sequence ID" value="XM_016609307.2"/>
</dbReference>
<dbReference type="PANTHER" id="PTHR11439:SF446">
    <property type="entry name" value="REVERSE TRANSCRIPTASE TY1_COPIA-TYPE DOMAIN-CONTAINING PROTEIN"/>
    <property type="match status" value="1"/>
</dbReference>
<dbReference type="AlphaFoldDB" id="A0A1S3ZKL6"/>
<dbReference type="OrthoDB" id="1747567at2759"/>
<sequence>MEVNQRFTSAKFYHSYKAKDNANELLFDPTCYQKLVGKLLHLTMTLPDISYTIQNLSKFMYRPKRSHMEGARRVVKYLKDAPGLGILLSSKPSSQLTVYCDADWATCPMTKRPVCGFIVKLGDSLSS</sequence>
<gene>
    <name evidence="2" type="primary">LOC107787703</name>
</gene>
<protein>
    <submittedName>
        <fullName evidence="2">Mitochondrial protein AtMg00240</fullName>
    </submittedName>
</protein>
<reference evidence="1" key="1">
    <citation type="journal article" date="2014" name="Nat. Commun.">
        <title>The tobacco genome sequence and its comparison with those of tomato and potato.</title>
        <authorList>
            <person name="Sierro N."/>
            <person name="Battey J.N."/>
            <person name="Ouadi S."/>
            <person name="Bakaher N."/>
            <person name="Bovet L."/>
            <person name="Willig A."/>
            <person name="Goepfert S."/>
            <person name="Peitsch M.C."/>
            <person name="Ivanov N.V."/>
        </authorList>
    </citation>
    <scope>NUCLEOTIDE SEQUENCE [LARGE SCALE GENOMIC DNA]</scope>
</reference>
<organism evidence="1 2">
    <name type="scientific">Nicotiana tabacum</name>
    <name type="common">Common tobacco</name>
    <dbReference type="NCBI Taxonomy" id="4097"/>
    <lineage>
        <taxon>Eukaryota</taxon>
        <taxon>Viridiplantae</taxon>
        <taxon>Streptophyta</taxon>
        <taxon>Embryophyta</taxon>
        <taxon>Tracheophyta</taxon>
        <taxon>Spermatophyta</taxon>
        <taxon>Magnoliopsida</taxon>
        <taxon>eudicotyledons</taxon>
        <taxon>Gunneridae</taxon>
        <taxon>Pentapetalae</taxon>
        <taxon>asterids</taxon>
        <taxon>lamiids</taxon>
        <taxon>Solanales</taxon>
        <taxon>Solanaceae</taxon>
        <taxon>Nicotianoideae</taxon>
        <taxon>Nicotianeae</taxon>
        <taxon>Nicotiana</taxon>
    </lineage>
</organism>
<keyword evidence="1" id="KW-1185">Reference proteome</keyword>
<dbReference type="KEGG" id="nta:107787703"/>
<name>A0A1S3ZKL6_TOBAC</name>
<accession>A0A1S3ZKL6</accession>